<evidence type="ECO:0000313" key="7">
    <source>
        <dbReference type="Proteomes" id="UP001156215"/>
    </source>
</evidence>
<dbReference type="Proteomes" id="UP001156215">
    <property type="component" value="Chromosome"/>
</dbReference>
<reference evidence="6" key="1">
    <citation type="journal article" date="2022" name="Front. Microbiol.">
        <title>New perspectives on an old grouping: The genomic and phenotypic variability of Oxalobacter formigenes and the implications for calcium oxalate stone prevention.</title>
        <authorList>
            <person name="Chmiel J.A."/>
            <person name="Carr C."/>
            <person name="Stuivenberg G.A."/>
            <person name="Venema R."/>
            <person name="Chanyi R.M."/>
            <person name="Al K.F."/>
            <person name="Giguere D."/>
            <person name="Say H."/>
            <person name="Akouris P.P."/>
            <person name="Dominguez Romero S.A."/>
            <person name="Kwong A."/>
            <person name="Tai V."/>
            <person name="Koval S.F."/>
            <person name="Razvi H."/>
            <person name="Bjazevic J."/>
            <person name="Burton J.P."/>
        </authorList>
    </citation>
    <scope>NUCLEOTIDE SEQUENCE</scope>
    <source>
        <strain evidence="6">WoOx3</strain>
    </source>
</reference>
<dbReference type="PROSITE" id="PS50830">
    <property type="entry name" value="TNASE_3"/>
    <property type="match status" value="1"/>
</dbReference>
<keyword evidence="7" id="KW-1185">Reference proteome</keyword>
<dbReference type="SUPFAM" id="SSF50199">
    <property type="entry name" value="Staphylococcal nuclease"/>
    <property type="match status" value="1"/>
</dbReference>
<dbReference type="PANTHER" id="PTHR12302:SF3">
    <property type="entry name" value="SERINE_THREONINE-PROTEIN KINASE 31"/>
    <property type="match status" value="1"/>
</dbReference>
<name>A0A9E9LU04_9BURK</name>
<evidence type="ECO:0000256" key="4">
    <source>
        <dbReference type="SAM" id="SignalP"/>
    </source>
</evidence>
<keyword evidence="3" id="KW-0378">Hydrolase</keyword>
<keyword evidence="4" id="KW-0732">Signal</keyword>
<dbReference type="SMART" id="SM00318">
    <property type="entry name" value="SNc"/>
    <property type="match status" value="1"/>
</dbReference>
<dbReference type="GO" id="GO:0004519">
    <property type="term" value="F:endonuclease activity"/>
    <property type="evidence" value="ECO:0007669"/>
    <property type="project" value="UniProtKB-KW"/>
</dbReference>
<accession>A0A9E9LU04</accession>
<dbReference type="GO" id="GO:0016787">
    <property type="term" value="F:hydrolase activity"/>
    <property type="evidence" value="ECO:0007669"/>
    <property type="project" value="UniProtKB-KW"/>
</dbReference>
<organism evidence="6 7">
    <name type="scientific">Oxalobacter vibrioformis</name>
    <dbReference type="NCBI Taxonomy" id="933080"/>
    <lineage>
        <taxon>Bacteria</taxon>
        <taxon>Pseudomonadati</taxon>
        <taxon>Pseudomonadota</taxon>
        <taxon>Betaproteobacteria</taxon>
        <taxon>Burkholderiales</taxon>
        <taxon>Oxalobacteraceae</taxon>
        <taxon>Oxalobacter</taxon>
    </lineage>
</organism>
<feature type="domain" description="TNase-like" evidence="5">
    <location>
        <begin position="18"/>
        <end position="143"/>
    </location>
</feature>
<feature type="signal peptide" evidence="4">
    <location>
        <begin position="1"/>
        <end position="19"/>
    </location>
</feature>
<dbReference type="InterPro" id="IPR035437">
    <property type="entry name" value="SNase_OB-fold_sf"/>
</dbReference>
<dbReference type="AlphaFoldDB" id="A0A9E9LU04"/>
<keyword evidence="2" id="KW-0255">Endonuclease</keyword>
<evidence type="ECO:0000256" key="3">
    <source>
        <dbReference type="ARBA" id="ARBA00022801"/>
    </source>
</evidence>
<evidence type="ECO:0000256" key="1">
    <source>
        <dbReference type="ARBA" id="ARBA00022722"/>
    </source>
</evidence>
<evidence type="ECO:0000313" key="6">
    <source>
        <dbReference type="EMBL" id="WAW09605.1"/>
    </source>
</evidence>
<keyword evidence="1" id="KW-0540">Nuclease</keyword>
<dbReference type="KEGG" id="ovb:NB640_10255"/>
<evidence type="ECO:0000256" key="2">
    <source>
        <dbReference type="ARBA" id="ARBA00022759"/>
    </source>
</evidence>
<proteinExistence type="predicted"/>
<dbReference type="PANTHER" id="PTHR12302">
    <property type="entry name" value="EBNA2 BINDING PROTEIN P100"/>
    <property type="match status" value="1"/>
</dbReference>
<protein>
    <submittedName>
        <fullName evidence="6">Thermonuclease family protein</fullName>
    </submittedName>
</protein>
<dbReference type="RefSeq" id="WP_269308607.1">
    <property type="nucleotide sequence ID" value="NZ_CP098242.1"/>
</dbReference>
<dbReference type="Pfam" id="PF00565">
    <property type="entry name" value="SNase"/>
    <property type="match status" value="1"/>
</dbReference>
<dbReference type="InterPro" id="IPR016071">
    <property type="entry name" value="Staphylococal_nuclease_OB-fold"/>
</dbReference>
<dbReference type="Gene3D" id="2.40.50.90">
    <property type="match status" value="1"/>
</dbReference>
<dbReference type="EMBL" id="CP098242">
    <property type="protein sequence ID" value="WAW09605.1"/>
    <property type="molecule type" value="Genomic_DNA"/>
</dbReference>
<sequence length="167" mass="19659">MKPYFFSLLLLFTVSAAHAWTGMVVRVSDGDSITVRTDDGVSHKLRLYGVDSPEINQDWGKQARQVAFTHAINRTVGVTPMYKDRYKRTVVIVVLPDGRILQEVMLDAGMAWVYDRYCQEDFCDSWRIRMRNARASRRGLWQEIYPYPPWEWRKAKRLEGQKKKRQN</sequence>
<gene>
    <name evidence="6" type="ORF">NB640_10255</name>
</gene>
<evidence type="ECO:0000259" key="5">
    <source>
        <dbReference type="PROSITE" id="PS50830"/>
    </source>
</evidence>
<feature type="chain" id="PRO_5038650841" evidence="4">
    <location>
        <begin position="20"/>
        <end position="167"/>
    </location>
</feature>